<feature type="domain" description="Tetratricopeptide repeat protein 21A/21B N-terminal ARM repeat" evidence="6">
    <location>
        <begin position="13"/>
        <end position="236"/>
    </location>
</feature>
<evidence type="ECO:0000256" key="4">
    <source>
        <dbReference type="PROSITE-ProRule" id="PRU00339"/>
    </source>
</evidence>
<dbReference type="GO" id="GO:0035721">
    <property type="term" value="P:intraciliary retrograde transport"/>
    <property type="evidence" value="ECO:0007669"/>
    <property type="project" value="TreeGrafter"/>
</dbReference>
<evidence type="ECO:0000259" key="9">
    <source>
        <dbReference type="Pfam" id="PF25068"/>
    </source>
</evidence>
<name>H2Y5V1_CIOSA</name>
<evidence type="ECO:0000259" key="6">
    <source>
        <dbReference type="Pfam" id="PF25062"/>
    </source>
</evidence>
<dbReference type="InterPro" id="IPR013105">
    <property type="entry name" value="TPR_2"/>
</dbReference>
<dbReference type="PANTHER" id="PTHR14699">
    <property type="entry name" value="STI2 PROTEIN-RELATED"/>
    <property type="match status" value="1"/>
</dbReference>
<dbReference type="InterPro" id="IPR011990">
    <property type="entry name" value="TPR-like_helical_dom_sf"/>
</dbReference>
<evidence type="ECO:0000313" key="11">
    <source>
        <dbReference type="Proteomes" id="UP000007875"/>
    </source>
</evidence>
<dbReference type="GO" id="GO:0005929">
    <property type="term" value="C:cilium"/>
    <property type="evidence" value="ECO:0007669"/>
    <property type="project" value="GOC"/>
</dbReference>
<keyword evidence="3 4" id="KW-0802">TPR repeat</keyword>
<evidence type="ECO:0008006" key="12">
    <source>
        <dbReference type="Google" id="ProtNLM"/>
    </source>
</evidence>
<feature type="repeat" description="TPR" evidence="4">
    <location>
        <begin position="966"/>
        <end position="999"/>
    </location>
</feature>
<feature type="repeat" description="TPR" evidence="4">
    <location>
        <begin position="1209"/>
        <end position="1242"/>
    </location>
</feature>
<feature type="domain" description="Tetratricopeptide repeat protein 21A/21B fifth ARM repeats" evidence="8">
    <location>
        <begin position="967"/>
        <end position="1084"/>
    </location>
</feature>
<feature type="repeat" description="TPR" evidence="4">
    <location>
        <begin position="732"/>
        <end position="765"/>
    </location>
</feature>
<dbReference type="Pfam" id="PF07719">
    <property type="entry name" value="TPR_2"/>
    <property type="match status" value="1"/>
</dbReference>
<dbReference type="InterPro" id="IPR056833">
    <property type="entry name" value="ARM_TT21_N"/>
</dbReference>
<dbReference type="Gene3D" id="1.25.40.10">
    <property type="entry name" value="Tetratricopeptide repeat domain"/>
    <property type="match status" value="5"/>
</dbReference>
<dbReference type="FunFam" id="1.25.40.10:FF:000377">
    <property type="entry name" value="Tetratricopeptide repeat domain 21B"/>
    <property type="match status" value="1"/>
</dbReference>
<dbReference type="InterPro" id="IPR040364">
    <property type="entry name" value="TTC21A/TTC21B"/>
</dbReference>
<feature type="domain" description="Tetratricopeptide repeat protein 21A/21B C-terminal ARM" evidence="7">
    <location>
        <begin position="1118"/>
        <end position="1323"/>
    </location>
</feature>
<evidence type="ECO:0000259" key="5">
    <source>
        <dbReference type="Pfam" id="PF25060"/>
    </source>
</evidence>
<dbReference type="FunCoup" id="H2Y5V1">
    <property type="interactions" value="20"/>
</dbReference>
<sequence>MASEDLETLATLNYHMLEGYYRHVQMIALDATRKFGSDPVLVFYKALGMLSEGRIQESMNEIETIKDKPNVILACNMLMSIAQNKLHNSGGREGSHHTNSRIKERSKNATEFEFYLYVVVLWFLGPTKTLKEAAEKMVEKYPDYAQGVVLRAWVELTNERGSALKKSLKSIDAAMTSNSHDPMALLLKSRYLIKTKKHKSAIDTINQAVISFPNFTPAPLERARIYLMAQDYDQMLENIQRVLAINPHHPEALRLQIFHLIGREGKHTEAVNRIGELIQVIDRFEPQNADLYYRSAKLFSRICGGNQSIIKQTYTLVERAVTLDGTKVDYANEMAFQLLLMGQHGEAAKCYRNAMNLDESSVTALLGILRCQLLDIGSSNSSETLHDVKEQVDFVITLQDQTNIDPDISYLKAVVTRMNGESQSNILKHLSNAEDVHSSSHQAMLNVDFFTKFNPHFKLQLVQEYLKISPSQPIHPGQVVVQQLARAKQLLSNITNLVPGLLTARYLSARVLFLSGDALGAISMLQHCLKQDSTYGEAHLLLAQVYQHNGNHSEASQCLEAALSYDFELREHPLYHLIKAISLKESGQTKESIQTLKMALALPGVKRPSSSLNKQGVRKEIATSDRMSIFLELVEAHTANNEQHEAAKVMQDAMIAFQGTPEEMRVKIANAELAVTRGDIEQALSSLNSITPDQPFYAQAKEKMAHIYLHHRKDKKLFTSCYRELVKLDPSPHACLLLGDAYMSIQEPEKAIEVYEKALKKNPSDTILASKIGQALIKTHDFKKAITYYETALKNGKRNSMRYELAELLIQLENYDKAERVLLQASRDEEGELETAMNETRRLMLLATLYEKSGRHSDELDALTQARDTQARVLKRVQMERKAAAPPQAALAASICAKMAQHCQLHENDTQQAIKYYKEALVYDRDDTKVILMLDLARLYLSAGDLDSCQQNCMAVLRQSNNNNNDQASMMMADVMFNKKQYNDAIYHYEQLLSARPNNYEALARLIVLLRRGGRLRDTPKYLELAKVRVGESKVELDAGYQYCNGLYQWYCGKANAAVEMFNLARCDSDWSEKSLENMIRICLNPDKSTVGGEAFENVQGRLEIVFNGKDDTNSLSTAERLIKEFKTSDPFKVQMLDGLVLVATKHKPHAERALAIFLEIAQKKNNYVPAILGMAVSYVIMKQTPKARNQLKRIVKMQWTAEEADEFEHAWLLLADLYIQASKYDMALELLKKCLEHNQSCCKAYEYSGFICEKQLAYKDAASHYEKAWEFSNHSSAVIGYKLAFNYLKAKRNSDAIDIAHQVLATNPNYPRLKKDILDKARASIRI</sequence>
<dbReference type="InterPro" id="IPR019734">
    <property type="entry name" value="TPR_rpt"/>
</dbReference>
<dbReference type="Pfam" id="PF25058">
    <property type="entry name" value="ARM_TT21"/>
    <property type="match status" value="1"/>
</dbReference>
<reference evidence="10" key="3">
    <citation type="submission" date="2025-09" db="UniProtKB">
        <authorList>
            <consortium name="Ensembl"/>
        </authorList>
    </citation>
    <scope>IDENTIFICATION</scope>
</reference>
<protein>
    <recommendedName>
        <fullName evidence="12">Tetratricopeptide repeat protein 21B</fullName>
    </recommendedName>
</protein>
<dbReference type="Pfam" id="PF25064">
    <property type="entry name" value="ARM_TT21_5th"/>
    <property type="match status" value="1"/>
</dbReference>
<dbReference type="InterPro" id="IPR056835">
    <property type="entry name" value="ARM_TT21_5th"/>
</dbReference>
<evidence type="ECO:0000256" key="1">
    <source>
        <dbReference type="ARBA" id="ARBA00010935"/>
    </source>
</evidence>
<dbReference type="PROSITE" id="PS50005">
    <property type="entry name" value="TPR"/>
    <property type="match status" value="4"/>
</dbReference>
<reference evidence="11" key="1">
    <citation type="submission" date="2003-08" db="EMBL/GenBank/DDBJ databases">
        <authorList>
            <person name="Birren B."/>
            <person name="Nusbaum C."/>
            <person name="Abebe A."/>
            <person name="Abouelleil A."/>
            <person name="Adekoya E."/>
            <person name="Ait-zahra M."/>
            <person name="Allen N."/>
            <person name="Allen T."/>
            <person name="An P."/>
            <person name="Anderson M."/>
            <person name="Anderson S."/>
            <person name="Arachchi H."/>
            <person name="Armbruster J."/>
            <person name="Bachantsang P."/>
            <person name="Baldwin J."/>
            <person name="Barry A."/>
            <person name="Bayul T."/>
            <person name="Blitshsteyn B."/>
            <person name="Bloom T."/>
            <person name="Blye J."/>
            <person name="Boguslavskiy L."/>
            <person name="Borowsky M."/>
            <person name="Boukhgalter B."/>
            <person name="Brunache A."/>
            <person name="Butler J."/>
            <person name="Calixte N."/>
            <person name="Calvo S."/>
            <person name="Camarata J."/>
            <person name="Campo K."/>
            <person name="Chang J."/>
            <person name="Cheshatsang Y."/>
            <person name="Citroen M."/>
            <person name="Collymore A."/>
            <person name="Considine T."/>
            <person name="Cook A."/>
            <person name="Cooke P."/>
            <person name="Corum B."/>
            <person name="Cuomo C."/>
            <person name="David R."/>
            <person name="Dawoe T."/>
            <person name="Degray S."/>
            <person name="Dodge S."/>
            <person name="Dooley K."/>
            <person name="Dorje P."/>
            <person name="Dorjee K."/>
            <person name="Dorris L."/>
            <person name="Duffey N."/>
            <person name="Dupes A."/>
            <person name="Elkins T."/>
            <person name="Engels R."/>
            <person name="Erickson J."/>
            <person name="Farina A."/>
            <person name="Faro S."/>
            <person name="Ferreira P."/>
            <person name="Fischer H."/>
            <person name="Fitzgerald M."/>
            <person name="Foley K."/>
            <person name="Gage D."/>
            <person name="Galagan J."/>
            <person name="Gearin G."/>
            <person name="Gnerre S."/>
            <person name="Gnirke A."/>
            <person name="Goyette A."/>
            <person name="Graham J."/>
            <person name="Grandbois E."/>
            <person name="Gyaltsen K."/>
            <person name="Hafez N."/>
            <person name="Hagopian D."/>
            <person name="Hagos B."/>
            <person name="Hall J."/>
            <person name="Hatcher B."/>
            <person name="Heller A."/>
            <person name="Higgins H."/>
            <person name="Honan T."/>
            <person name="Horn A."/>
            <person name="Houde N."/>
            <person name="Hughes L."/>
            <person name="Hulme W."/>
            <person name="Husby E."/>
            <person name="Iliev I."/>
            <person name="Jaffe D."/>
            <person name="Jones C."/>
            <person name="Kamal M."/>
            <person name="Kamat A."/>
            <person name="Kamvysselis M."/>
            <person name="Karlsson E."/>
            <person name="Kells C."/>
            <person name="Kieu A."/>
            <person name="Kisner P."/>
            <person name="Kodira C."/>
            <person name="Kulbokas E."/>
            <person name="Labutti K."/>
            <person name="Lama D."/>
            <person name="Landers T."/>
            <person name="Leger J."/>
            <person name="Levine S."/>
            <person name="Lewis D."/>
            <person name="Lewis T."/>
            <person name="Lindblad-toh K."/>
            <person name="Liu X."/>
            <person name="Lokyitsang T."/>
            <person name="Lokyitsang Y."/>
            <person name="Lucien O."/>
            <person name="Lui A."/>
            <person name="Ma L.J."/>
            <person name="Mabbitt R."/>
            <person name="Macdonald J."/>
            <person name="Maclean C."/>
            <person name="Major J."/>
            <person name="Manning J."/>
            <person name="Marabella R."/>
            <person name="Maru K."/>
            <person name="Matthews C."/>
            <person name="Mauceli E."/>
            <person name="Mccarthy M."/>
            <person name="Mcdonough S."/>
            <person name="Mcghee T."/>
            <person name="Meldrim J."/>
            <person name="Meneus L."/>
            <person name="Mesirov J."/>
            <person name="Mihalev A."/>
            <person name="Mihova T."/>
            <person name="Mikkelsen T."/>
            <person name="Mlenga V."/>
            <person name="Moru K."/>
            <person name="Mozes J."/>
            <person name="Mulrain L."/>
            <person name="Munson G."/>
            <person name="Naylor J."/>
            <person name="Newes C."/>
            <person name="Nguyen C."/>
            <person name="Nguyen N."/>
            <person name="Nguyen T."/>
            <person name="Nicol R."/>
            <person name="Nielsen C."/>
            <person name="Nizzari M."/>
            <person name="Norbu C."/>
            <person name="Norbu N."/>
            <person name="O'donnell P."/>
            <person name="Okoawo O."/>
            <person name="O'leary S."/>
            <person name="Omotosho B."/>
            <person name="O'neill K."/>
            <person name="Osman S."/>
            <person name="Parker S."/>
            <person name="Perrin D."/>
            <person name="Phunkhang P."/>
            <person name="Piqani B."/>
            <person name="Purcell S."/>
            <person name="Rachupka T."/>
            <person name="Ramasamy U."/>
            <person name="Rameau R."/>
            <person name="Ray V."/>
            <person name="Raymond C."/>
            <person name="Retta R."/>
            <person name="Richardson S."/>
            <person name="Rise C."/>
            <person name="Rodriguez J."/>
            <person name="Rogers J."/>
            <person name="Rogov P."/>
            <person name="Rutman M."/>
            <person name="Schupbach R."/>
            <person name="Seaman C."/>
            <person name="Settipalli S."/>
            <person name="Sharpe T."/>
            <person name="Sheridan J."/>
            <person name="Sherpa N."/>
            <person name="Shi J."/>
            <person name="Smirnov S."/>
            <person name="Smith C."/>
            <person name="Sougnez C."/>
            <person name="Spencer B."/>
            <person name="Stalker J."/>
            <person name="Stange-thomann N."/>
            <person name="Stavropoulos S."/>
            <person name="Stetson K."/>
            <person name="Stone C."/>
            <person name="Stone S."/>
            <person name="Stubbs M."/>
            <person name="Talamas J."/>
            <person name="Tchuinga P."/>
            <person name="Tenzing P."/>
            <person name="Tesfaye S."/>
            <person name="Theodore J."/>
            <person name="Thoulutsang Y."/>
            <person name="Topham K."/>
            <person name="Towey S."/>
            <person name="Tsamla T."/>
            <person name="Tsomo N."/>
            <person name="Vallee D."/>
            <person name="Vassiliev H."/>
            <person name="Venkataraman V."/>
            <person name="Vinson J."/>
            <person name="Vo A."/>
            <person name="Wade C."/>
            <person name="Wang S."/>
            <person name="Wangchuk T."/>
            <person name="Wangdi T."/>
            <person name="Whittaker C."/>
            <person name="Wilkinson J."/>
            <person name="Wu Y."/>
            <person name="Wyman D."/>
            <person name="Yadav S."/>
            <person name="Yang S."/>
            <person name="Yang X."/>
            <person name="Yeager S."/>
            <person name="Yee E."/>
            <person name="Young G."/>
            <person name="Zainoun J."/>
            <person name="Zembeck L."/>
            <person name="Zimmer A."/>
            <person name="Zody M."/>
            <person name="Lander E."/>
        </authorList>
    </citation>
    <scope>NUCLEOTIDE SEQUENCE [LARGE SCALE GENOMIC DNA]</scope>
</reference>
<dbReference type="PANTHER" id="PTHR14699:SF0">
    <property type="entry name" value="TETRATRICOPEPTIDE REPEAT PROTEIN 21 HOMOLOG"/>
    <property type="match status" value="1"/>
</dbReference>
<dbReference type="InterPro" id="IPR056836">
    <property type="entry name" value="ARM_TT21_4th"/>
</dbReference>
<feature type="domain" description="Tetratricopeptide repeat protein 21A/21B second ARM" evidence="5">
    <location>
        <begin position="273"/>
        <end position="550"/>
    </location>
</feature>
<dbReference type="STRING" id="51511.ENSCSAVP00000000699"/>
<organism evidence="10 11">
    <name type="scientific">Ciona savignyi</name>
    <name type="common">Pacific transparent sea squirt</name>
    <dbReference type="NCBI Taxonomy" id="51511"/>
    <lineage>
        <taxon>Eukaryota</taxon>
        <taxon>Metazoa</taxon>
        <taxon>Chordata</taxon>
        <taxon>Tunicata</taxon>
        <taxon>Ascidiacea</taxon>
        <taxon>Phlebobranchia</taxon>
        <taxon>Cionidae</taxon>
        <taxon>Ciona</taxon>
    </lineage>
</organism>
<dbReference type="eggNOG" id="ENOG502QQAB">
    <property type="taxonomic scope" value="Eukaryota"/>
</dbReference>
<dbReference type="FunFam" id="1.25.40.10:FF:000197">
    <property type="entry name" value="Tetratricopeptide repeat domain 21B"/>
    <property type="match status" value="1"/>
</dbReference>
<proteinExistence type="inferred from homology"/>
<accession>H2Y5V1</accession>
<comment type="similarity">
    <text evidence="1">Belongs to the TTC21 family.</text>
</comment>
<dbReference type="SUPFAM" id="SSF48452">
    <property type="entry name" value="TPR-like"/>
    <property type="match status" value="4"/>
</dbReference>
<dbReference type="GO" id="GO:0061512">
    <property type="term" value="P:protein localization to cilium"/>
    <property type="evidence" value="ECO:0007669"/>
    <property type="project" value="TreeGrafter"/>
</dbReference>
<evidence type="ECO:0000256" key="2">
    <source>
        <dbReference type="ARBA" id="ARBA00022737"/>
    </source>
</evidence>
<keyword evidence="2" id="KW-0677">Repeat</keyword>
<dbReference type="Pfam" id="PF25063">
    <property type="entry name" value="ARM_TT21_C"/>
    <property type="match status" value="1"/>
</dbReference>
<dbReference type="Proteomes" id="UP000007875">
    <property type="component" value="Unassembled WGS sequence"/>
</dbReference>
<dbReference type="SMART" id="SM00028">
    <property type="entry name" value="TPR"/>
    <property type="match status" value="15"/>
</dbReference>
<reference evidence="10" key="2">
    <citation type="submission" date="2025-08" db="UniProtKB">
        <authorList>
            <consortium name="Ensembl"/>
        </authorList>
    </citation>
    <scope>IDENTIFICATION</scope>
</reference>
<dbReference type="GO" id="GO:0030991">
    <property type="term" value="C:intraciliary transport particle A"/>
    <property type="evidence" value="ECO:0007669"/>
    <property type="project" value="TreeGrafter"/>
</dbReference>
<dbReference type="Pfam" id="PF25068">
    <property type="entry name" value="ARM_TT21_4th"/>
    <property type="match status" value="1"/>
</dbReference>
<dbReference type="Ensembl" id="ENSCSAVT00000000706.1">
    <property type="protein sequence ID" value="ENSCSAVP00000000699.1"/>
    <property type="gene ID" value="ENSCSAVG00000000392.1"/>
</dbReference>
<dbReference type="InterPro" id="IPR056834">
    <property type="entry name" value="ARM_TT21_C"/>
</dbReference>
<evidence type="ECO:0000259" key="7">
    <source>
        <dbReference type="Pfam" id="PF25063"/>
    </source>
</evidence>
<feature type="repeat" description="TPR" evidence="4">
    <location>
        <begin position="216"/>
        <end position="249"/>
    </location>
</feature>
<evidence type="ECO:0000256" key="3">
    <source>
        <dbReference type="ARBA" id="ARBA00022803"/>
    </source>
</evidence>
<dbReference type="OMA" id="NATCVRA"/>
<dbReference type="InterPro" id="IPR056832">
    <property type="entry name" value="ARM_TT21_2nd"/>
</dbReference>
<dbReference type="InParanoid" id="H2Y5V1"/>
<evidence type="ECO:0000313" key="10">
    <source>
        <dbReference type="Ensembl" id="ENSCSAVP00000000699.1"/>
    </source>
</evidence>
<dbReference type="Pfam" id="PF25062">
    <property type="entry name" value="ARM_TT21_N"/>
    <property type="match status" value="1"/>
</dbReference>
<dbReference type="GeneTree" id="ENSGT00390000005979"/>
<keyword evidence="11" id="KW-1185">Reference proteome</keyword>
<feature type="domain" description="Tetratricopeptide repeat protein 21A/21B fourth ARM" evidence="9">
    <location>
        <begin position="768"/>
        <end position="921"/>
    </location>
</feature>
<dbReference type="SUPFAM" id="SSF81901">
    <property type="entry name" value="HCP-like"/>
    <property type="match status" value="1"/>
</dbReference>
<evidence type="ECO:0000259" key="8">
    <source>
        <dbReference type="Pfam" id="PF25064"/>
    </source>
</evidence>
<dbReference type="Pfam" id="PF25060">
    <property type="entry name" value="ARM_TT21_2nd"/>
    <property type="match status" value="1"/>
</dbReference>
<dbReference type="HOGENOM" id="CLU_006149_0_0_1"/>